<dbReference type="Pfam" id="PF01451">
    <property type="entry name" value="LMWPc"/>
    <property type="match status" value="1"/>
</dbReference>
<evidence type="ECO:0000259" key="2">
    <source>
        <dbReference type="SMART" id="SM00226"/>
    </source>
</evidence>
<dbReference type="Gene3D" id="3.40.50.2300">
    <property type="match status" value="1"/>
</dbReference>
<dbReference type="EMBL" id="CAFABA010000169">
    <property type="protein sequence ID" value="CAB4836369.1"/>
    <property type="molecule type" value="Genomic_DNA"/>
</dbReference>
<proteinExistence type="predicted"/>
<dbReference type="PANTHER" id="PTHR43428">
    <property type="entry name" value="ARSENATE REDUCTASE"/>
    <property type="match status" value="1"/>
</dbReference>
<dbReference type="Pfam" id="PF12840">
    <property type="entry name" value="HTH_20"/>
    <property type="match status" value="1"/>
</dbReference>
<dbReference type="Gene3D" id="1.10.10.10">
    <property type="entry name" value="Winged helix-like DNA-binding domain superfamily/Winged helix DNA-binding domain"/>
    <property type="match status" value="1"/>
</dbReference>
<dbReference type="PANTHER" id="PTHR43428:SF1">
    <property type="entry name" value="ARSENATE REDUCTASE"/>
    <property type="match status" value="1"/>
</dbReference>
<dbReference type="SMART" id="SM00226">
    <property type="entry name" value="LMWPc"/>
    <property type="match status" value="1"/>
</dbReference>
<sequence>MNDALELRAARHAALGDPVRLAIVDELAVSDRAPVEIRRRVGIESNLLAHHLDVLAEVGLIHRSRSSGDGRRRYVHLLRDAFDTVGTRPMVRARPALFVCTQNSARSQLAAALWREITHEPAASAGTHPADRVHPAAVEAARRAHLELDATGPRALASLDRIPDLVVTVCDQAYEELDAPDGWLHWSVLDPVPVGTKAAFDDVVAELRDRIRSVTELRGAA</sequence>
<feature type="domain" description="HTH arsR-type" evidence="3">
    <location>
        <begin position="10"/>
        <end position="87"/>
    </location>
</feature>
<dbReference type="InterPro" id="IPR036388">
    <property type="entry name" value="WH-like_DNA-bd_sf"/>
</dbReference>
<dbReference type="InterPro" id="IPR036196">
    <property type="entry name" value="Ptyr_pPase_sf"/>
</dbReference>
<dbReference type="SMART" id="SM00418">
    <property type="entry name" value="HTH_ARSR"/>
    <property type="match status" value="1"/>
</dbReference>
<evidence type="ECO:0000313" key="4">
    <source>
        <dbReference type="EMBL" id="CAB4836369.1"/>
    </source>
</evidence>
<organism evidence="4">
    <name type="scientific">freshwater metagenome</name>
    <dbReference type="NCBI Taxonomy" id="449393"/>
    <lineage>
        <taxon>unclassified sequences</taxon>
        <taxon>metagenomes</taxon>
        <taxon>ecological metagenomes</taxon>
    </lineage>
</organism>
<protein>
    <submittedName>
        <fullName evidence="4">Unannotated protein</fullName>
    </submittedName>
</protein>
<dbReference type="InterPro" id="IPR036390">
    <property type="entry name" value="WH_DNA-bd_sf"/>
</dbReference>
<dbReference type="GO" id="GO:0046685">
    <property type="term" value="P:response to arsenic-containing substance"/>
    <property type="evidence" value="ECO:0007669"/>
    <property type="project" value="UniProtKB-KW"/>
</dbReference>
<name>A0A6J7AXB3_9ZZZZ</name>
<dbReference type="CDD" id="cd00090">
    <property type="entry name" value="HTH_ARSR"/>
    <property type="match status" value="1"/>
</dbReference>
<dbReference type="SUPFAM" id="SSF46785">
    <property type="entry name" value="Winged helix' DNA-binding domain"/>
    <property type="match status" value="1"/>
</dbReference>
<dbReference type="InterPro" id="IPR023485">
    <property type="entry name" value="Ptyr_pPase"/>
</dbReference>
<evidence type="ECO:0000256" key="1">
    <source>
        <dbReference type="ARBA" id="ARBA00022849"/>
    </source>
</evidence>
<keyword evidence="1" id="KW-0059">Arsenical resistance</keyword>
<dbReference type="InterPro" id="IPR011991">
    <property type="entry name" value="ArsR-like_HTH"/>
</dbReference>
<reference evidence="4" key="1">
    <citation type="submission" date="2020-05" db="EMBL/GenBank/DDBJ databases">
        <authorList>
            <person name="Chiriac C."/>
            <person name="Salcher M."/>
            <person name="Ghai R."/>
            <person name="Kavagutti S V."/>
        </authorList>
    </citation>
    <scope>NUCLEOTIDE SEQUENCE</scope>
</reference>
<accession>A0A6J7AXB3</accession>
<gene>
    <name evidence="4" type="ORF">UFOPK3139_02829</name>
</gene>
<dbReference type="InterPro" id="IPR001845">
    <property type="entry name" value="HTH_ArsR_DNA-bd_dom"/>
</dbReference>
<feature type="domain" description="Phosphotyrosine protein phosphatase I" evidence="2">
    <location>
        <begin position="97"/>
        <end position="217"/>
    </location>
</feature>
<evidence type="ECO:0000259" key="3">
    <source>
        <dbReference type="SMART" id="SM00418"/>
    </source>
</evidence>
<dbReference type="GO" id="GO:0003700">
    <property type="term" value="F:DNA-binding transcription factor activity"/>
    <property type="evidence" value="ECO:0007669"/>
    <property type="project" value="InterPro"/>
</dbReference>
<dbReference type="SUPFAM" id="SSF52788">
    <property type="entry name" value="Phosphotyrosine protein phosphatases I"/>
    <property type="match status" value="1"/>
</dbReference>
<dbReference type="AlphaFoldDB" id="A0A6J7AXB3"/>